<dbReference type="Proteomes" id="UP000309997">
    <property type="component" value="Unassembled WGS sequence"/>
</dbReference>
<comment type="caution">
    <text evidence="1">The sequence shown here is derived from an EMBL/GenBank/DDBJ whole genome shotgun (WGS) entry which is preliminary data.</text>
</comment>
<gene>
    <name evidence="1" type="ORF">D5086_004842</name>
</gene>
<evidence type="ECO:0000313" key="2">
    <source>
        <dbReference type="Proteomes" id="UP000309997"/>
    </source>
</evidence>
<evidence type="ECO:0000313" key="1">
    <source>
        <dbReference type="EMBL" id="KAL3603983.1"/>
    </source>
</evidence>
<protein>
    <submittedName>
        <fullName evidence="1">Uncharacterized protein</fullName>
    </submittedName>
</protein>
<proteinExistence type="predicted"/>
<organism evidence="1 2">
    <name type="scientific">Populus alba</name>
    <name type="common">White poplar</name>
    <dbReference type="NCBI Taxonomy" id="43335"/>
    <lineage>
        <taxon>Eukaryota</taxon>
        <taxon>Viridiplantae</taxon>
        <taxon>Streptophyta</taxon>
        <taxon>Embryophyta</taxon>
        <taxon>Tracheophyta</taxon>
        <taxon>Spermatophyta</taxon>
        <taxon>Magnoliopsida</taxon>
        <taxon>eudicotyledons</taxon>
        <taxon>Gunneridae</taxon>
        <taxon>Pentapetalae</taxon>
        <taxon>rosids</taxon>
        <taxon>fabids</taxon>
        <taxon>Malpighiales</taxon>
        <taxon>Salicaceae</taxon>
        <taxon>Saliceae</taxon>
        <taxon>Populus</taxon>
    </lineage>
</organism>
<accession>A0ACC4CSY2</accession>
<sequence length="591" mass="65434">MSQSPEEKTRSPNPKSNQKPPPIPIPTPTSLNSKTRTLSLPELWFKEQALKHVTLKMKSLSNSPLASPPSDPDKIFGLPSNDPTRPDYTSLLSDELLLQVFNNVPISQYVSNSLVCKRWLFLHGRLVHSIKVIDFGFVNSGRVFTRFPNLENIDIVHACIKMPRNSGILITRNNLSVYVGTKLLSGGFIEENDILSSDLIDNGLQLISKSYPNLRRIVVFGTSENGLLSVSSKCEMLQELELHCCGDMSLKGISGCRNLQVLKLIGCVDGFYNSVVSDIGLTILAQGCRRLVKLELCGCEGSYDGIKAIGQCCQMLEELTICDHRMDGGWLAALSFCENLKTLRLQSCKSVDSSPGLLEHLGSCPTLEELHVQRCQMRDKQAVKALFLVCKNVREIVLQNCWRLEDEVFAAASICRRVRLLSLEGCSLLTTGGLESVILNWKELQRLTVISSNNIKDSEITPDLATLFSVLKELKWRPDSRSLLSSGLAGTGVGNKGGRFFKGLKEVTEEESLVNFIKSLLKGAYVNVLSPSLIYGGEMYVKLNFFISFTGEVFSNIQIGKLAEVSGLQRRANHFRLPAEDKDAVRSKITG</sequence>
<dbReference type="EMBL" id="RCHU02000002">
    <property type="protein sequence ID" value="KAL3603983.1"/>
    <property type="molecule type" value="Genomic_DNA"/>
</dbReference>
<reference evidence="1 2" key="1">
    <citation type="journal article" date="2024" name="Plant Biotechnol. J.">
        <title>Genome and CRISPR/Cas9 system of a widespread forest tree (Populus alba) in the world.</title>
        <authorList>
            <person name="Liu Y.J."/>
            <person name="Jiang P.F."/>
            <person name="Han X.M."/>
            <person name="Li X.Y."/>
            <person name="Wang H.M."/>
            <person name="Wang Y.J."/>
            <person name="Wang X.X."/>
            <person name="Zeng Q.Y."/>
        </authorList>
    </citation>
    <scope>NUCLEOTIDE SEQUENCE [LARGE SCALE GENOMIC DNA]</scope>
    <source>
        <strain evidence="2">cv. PAL-ZL1</strain>
    </source>
</reference>
<name>A0ACC4CSY2_POPAL</name>
<keyword evidence="2" id="KW-1185">Reference proteome</keyword>